<keyword evidence="8" id="KW-1003">Cell membrane</keyword>
<evidence type="ECO:0000256" key="4">
    <source>
        <dbReference type="ARBA" id="ARBA00023065"/>
    </source>
</evidence>
<keyword evidence="2 8" id="KW-0813">Transport</keyword>
<keyword evidence="6 8" id="KW-0139">CF(1)</keyword>
<keyword evidence="3 8" id="KW-0375">Hydrogen ion transport</keyword>
<dbReference type="PRINTS" id="PR00125">
    <property type="entry name" value="ATPASEDELTA"/>
</dbReference>
<dbReference type="NCBIfam" id="TIGR01145">
    <property type="entry name" value="ATP_synt_delta"/>
    <property type="match status" value="1"/>
</dbReference>
<organism evidence="9 10">
    <name type="scientific">Halobacillus seohaensis</name>
    <dbReference type="NCBI Taxonomy" id="447421"/>
    <lineage>
        <taxon>Bacteria</taxon>
        <taxon>Bacillati</taxon>
        <taxon>Bacillota</taxon>
        <taxon>Bacilli</taxon>
        <taxon>Bacillales</taxon>
        <taxon>Bacillaceae</taxon>
        <taxon>Halobacillus</taxon>
    </lineage>
</organism>
<evidence type="ECO:0000256" key="5">
    <source>
        <dbReference type="ARBA" id="ARBA00023136"/>
    </source>
</evidence>
<keyword evidence="5 8" id="KW-0472">Membrane</keyword>
<dbReference type="SUPFAM" id="SSF47928">
    <property type="entry name" value="N-terminal domain of the delta subunit of the F1F0-ATP synthase"/>
    <property type="match status" value="1"/>
</dbReference>
<proteinExistence type="inferred from homology"/>
<dbReference type="HAMAP" id="MF_01416">
    <property type="entry name" value="ATP_synth_delta_bact"/>
    <property type="match status" value="1"/>
</dbReference>
<evidence type="ECO:0000313" key="9">
    <source>
        <dbReference type="EMBL" id="MFC7062247.1"/>
    </source>
</evidence>
<evidence type="ECO:0000256" key="7">
    <source>
        <dbReference type="ARBA" id="ARBA00023310"/>
    </source>
</evidence>
<evidence type="ECO:0000256" key="1">
    <source>
        <dbReference type="ARBA" id="ARBA00004370"/>
    </source>
</evidence>
<evidence type="ECO:0000256" key="3">
    <source>
        <dbReference type="ARBA" id="ARBA00022781"/>
    </source>
</evidence>
<comment type="function">
    <text evidence="8">F(1)F(0) ATP synthase produces ATP from ADP in the presence of a proton or sodium gradient. F-type ATPases consist of two structural domains, F(1) containing the extramembraneous catalytic core and F(0) containing the membrane proton channel, linked together by a central stalk and a peripheral stalk. During catalysis, ATP synthesis in the catalytic domain of F(1) is coupled via a rotary mechanism of the central stalk subunits to proton translocation.</text>
</comment>
<accession>A0ABW2EIZ5</accession>
<dbReference type="InterPro" id="IPR020781">
    <property type="entry name" value="ATPase_OSCP/d_CS"/>
</dbReference>
<protein>
    <recommendedName>
        <fullName evidence="8">ATP synthase subunit delta</fullName>
    </recommendedName>
    <alternativeName>
        <fullName evidence="8">ATP synthase F(1) sector subunit delta</fullName>
    </alternativeName>
    <alternativeName>
        <fullName evidence="8">F-type ATPase subunit delta</fullName>
        <shortName evidence="8">F-ATPase subunit delta</shortName>
    </alternativeName>
</protein>
<evidence type="ECO:0000313" key="10">
    <source>
        <dbReference type="Proteomes" id="UP001596410"/>
    </source>
</evidence>
<comment type="caution">
    <text evidence="9">The sequence shown here is derived from an EMBL/GenBank/DDBJ whole genome shotgun (WGS) entry which is preliminary data.</text>
</comment>
<gene>
    <name evidence="8" type="primary">atpH</name>
    <name evidence="9" type="ORF">ACFQIC_10295</name>
</gene>
<reference evidence="10" key="1">
    <citation type="journal article" date="2019" name="Int. J. Syst. Evol. Microbiol.">
        <title>The Global Catalogue of Microorganisms (GCM) 10K type strain sequencing project: providing services to taxonomists for standard genome sequencing and annotation.</title>
        <authorList>
            <consortium name="The Broad Institute Genomics Platform"/>
            <consortium name="The Broad Institute Genome Sequencing Center for Infectious Disease"/>
            <person name="Wu L."/>
            <person name="Ma J."/>
        </authorList>
    </citation>
    <scope>NUCLEOTIDE SEQUENCE [LARGE SCALE GENOMIC DNA]</scope>
    <source>
        <strain evidence="10">CGMCC 4.1621</strain>
    </source>
</reference>
<dbReference type="InterPro" id="IPR000711">
    <property type="entry name" value="ATPase_OSCP/dsu"/>
</dbReference>
<keyword evidence="4 8" id="KW-0406">Ion transport</keyword>
<keyword evidence="10" id="KW-1185">Reference proteome</keyword>
<dbReference type="NCBIfam" id="NF004403">
    <property type="entry name" value="PRK05758.2-4"/>
    <property type="match status" value="1"/>
</dbReference>
<evidence type="ECO:0000256" key="2">
    <source>
        <dbReference type="ARBA" id="ARBA00022448"/>
    </source>
</evidence>
<comment type="function">
    <text evidence="8">This protein is part of the stalk that links CF(0) to CF(1). It either transmits conformational changes from CF(0) to CF(1) or is implicated in proton conduction.</text>
</comment>
<dbReference type="InterPro" id="IPR026015">
    <property type="entry name" value="ATP_synth_OSCP/delta_N_sf"/>
</dbReference>
<evidence type="ECO:0000256" key="8">
    <source>
        <dbReference type="HAMAP-Rule" id="MF_01416"/>
    </source>
</evidence>
<comment type="similarity">
    <text evidence="8">Belongs to the ATPase delta chain family.</text>
</comment>
<dbReference type="PANTHER" id="PTHR11910">
    <property type="entry name" value="ATP SYNTHASE DELTA CHAIN"/>
    <property type="match status" value="1"/>
</dbReference>
<dbReference type="Pfam" id="PF00213">
    <property type="entry name" value="OSCP"/>
    <property type="match status" value="1"/>
</dbReference>
<dbReference type="Gene3D" id="1.10.520.20">
    <property type="entry name" value="N-terminal domain of the delta subunit of the F1F0-ATP synthase"/>
    <property type="match status" value="1"/>
</dbReference>
<comment type="subcellular location">
    <subcellularLocation>
        <location evidence="8">Cell membrane</location>
        <topology evidence="8">Peripheral membrane protein</topology>
    </subcellularLocation>
    <subcellularLocation>
        <location evidence="1">Membrane</location>
    </subcellularLocation>
</comment>
<evidence type="ECO:0000256" key="6">
    <source>
        <dbReference type="ARBA" id="ARBA00023196"/>
    </source>
</evidence>
<dbReference type="EMBL" id="JBHSZV010000025">
    <property type="protein sequence ID" value="MFC7062247.1"/>
    <property type="molecule type" value="Genomic_DNA"/>
</dbReference>
<keyword evidence="7 8" id="KW-0066">ATP synthesis</keyword>
<dbReference type="PROSITE" id="PS00389">
    <property type="entry name" value="ATPASE_DELTA"/>
    <property type="match status" value="1"/>
</dbReference>
<sequence length="182" mass="20919">MSETIIAKRYATALFQLGQEQSNIDQIETELRTLRDIFQNNKELEKFLKHPRLSTSQKKELLNNSLKGFSKETFNTLMLLVDRHREEIILDMVDHFILKTNDLKGIADATVYSVSPLSDKEKQRISEKFAPKMGKKSLNLTNVVESSILGGIRLRVGNRIFDGSVRGKLNRMERELVSPNNR</sequence>
<dbReference type="RefSeq" id="WP_204708180.1">
    <property type="nucleotide sequence ID" value="NZ_JBHSZV010000025.1"/>
</dbReference>
<dbReference type="Proteomes" id="UP001596410">
    <property type="component" value="Unassembled WGS sequence"/>
</dbReference>
<name>A0ABW2EIZ5_9BACI</name>